<proteinExistence type="predicted"/>
<keyword evidence="3" id="KW-1185">Reference proteome</keyword>
<sequence>MASLSRLIADLNAATLQMRDAALGDDWVMVKRIQKQRALMVQGIIDCGSLGETDRVLLDQLKSIREIEHCVSMKATRRKGALGRSLEDLRAGSKKGGGKKRSVDSAYGVVAVKKLSG</sequence>
<comment type="caution">
    <text evidence="2">The sequence shown here is derived from an EMBL/GenBank/DDBJ whole genome shotgun (WGS) entry which is preliminary data.</text>
</comment>
<evidence type="ECO:0000256" key="1">
    <source>
        <dbReference type="SAM" id="MobiDB-lite"/>
    </source>
</evidence>
<dbReference type="RefSeq" id="WP_386027622.1">
    <property type="nucleotide sequence ID" value="NZ_JBHUHX010000039.1"/>
</dbReference>
<reference evidence="3" key="1">
    <citation type="journal article" date="2019" name="Int. J. Syst. Evol. Microbiol.">
        <title>The Global Catalogue of Microorganisms (GCM) 10K type strain sequencing project: providing services to taxonomists for standard genome sequencing and annotation.</title>
        <authorList>
            <consortium name="The Broad Institute Genomics Platform"/>
            <consortium name="The Broad Institute Genome Sequencing Center for Infectious Disease"/>
            <person name="Wu L."/>
            <person name="Ma J."/>
        </authorList>
    </citation>
    <scope>NUCLEOTIDE SEQUENCE [LARGE SCALE GENOMIC DNA]</scope>
    <source>
        <strain evidence="3">KACC 12597</strain>
    </source>
</reference>
<organism evidence="2 3">
    <name type="scientific">Thiorhodococcus fuscus</name>
    <dbReference type="NCBI Taxonomy" id="527200"/>
    <lineage>
        <taxon>Bacteria</taxon>
        <taxon>Pseudomonadati</taxon>
        <taxon>Pseudomonadota</taxon>
        <taxon>Gammaproteobacteria</taxon>
        <taxon>Chromatiales</taxon>
        <taxon>Chromatiaceae</taxon>
        <taxon>Thiorhodococcus</taxon>
    </lineage>
</organism>
<gene>
    <name evidence="2" type="ORF">ACFSJC_14135</name>
</gene>
<evidence type="ECO:0000313" key="3">
    <source>
        <dbReference type="Proteomes" id="UP001597337"/>
    </source>
</evidence>
<dbReference type="EMBL" id="JBHUHX010000039">
    <property type="protein sequence ID" value="MFD2112985.1"/>
    <property type="molecule type" value="Genomic_DNA"/>
</dbReference>
<protein>
    <recommendedName>
        <fullName evidence="4">Flagellar protein FliT</fullName>
    </recommendedName>
</protein>
<dbReference type="Proteomes" id="UP001597337">
    <property type="component" value="Unassembled WGS sequence"/>
</dbReference>
<name>A0ABW4YAY4_9GAMM</name>
<evidence type="ECO:0008006" key="4">
    <source>
        <dbReference type="Google" id="ProtNLM"/>
    </source>
</evidence>
<accession>A0ABW4YAY4</accession>
<evidence type="ECO:0000313" key="2">
    <source>
        <dbReference type="EMBL" id="MFD2112985.1"/>
    </source>
</evidence>
<feature type="region of interest" description="Disordered" evidence="1">
    <location>
        <begin position="80"/>
        <end position="103"/>
    </location>
</feature>